<proteinExistence type="predicted"/>
<reference evidence="1" key="2">
    <citation type="submission" date="2025-09" db="UniProtKB">
        <authorList>
            <consortium name="Ensembl"/>
        </authorList>
    </citation>
    <scope>IDENTIFICATION</scope>
</reference>
<evidence type="ECO:0000313" key="1">
    <source>
        <dbReference type="Ensembl" id="ENSSRHP00000062567.1"/>
    </source>
</evidence>
<evidence type="ECO:0000313" key="2">
    <source>
        <dbReference type="Proteomes" id="UP000472270"/>
    </source>
</evidence>
<keyword evidence="2" id="KW-1185">Reference proteome</keyword>
<dbReference type="Proteomes" id="UP000472270">
    <property type="component" value="Unassembled WGS sequence"/>
</dbReference>
<reference evidence="1" key="1">
    <citation type="submission" date="2025-08" db="UniProtKB">
        <authorList>
            <consortium name="Ensembl"/>
        </authorList>
    </citation>
    <scope>IDENTIFICATION</scope>
</reference>
<sequence length="119" mass="13159">MGLNIIIWAVCEMSDLSDFQKGQIIGACLPGASVTLSVLRTTVFMIMAAYTKHGKNSSANKNSGCRPKVNHRDSRTLRRIVSKQLQTTAAKVTAKPQYSPLIEKQCLTLDNIQQCMNLF</sequence>
<organism evidence="1 2">
    <name type="scientific">Sinocyclocheilus rhinocerous</name>
    <dbReference type="NCBI Taxonomy" id="307959"/>
    <lineage>
        <taxon>Eukaryota</taxon>
        <taxon>Metazoa</taxon>
        <taxon>Chordata</taxon>
        <taxon>Craniata</taxon>
        <taxon>Vertebrata</taxon>
        <taxon>Euteleostomi</taxon>
        <taxon>Actinopterygii</taxon>
        <taxon>Neopterygii</taxon>
        <taxon>Teleostei</taxon>
        <taxon>Ostariophysi</taxon>
        <taxon>Cypriniformes</taxon>
        <taxon>Cyprinidae</taxon>
        <taxon>Cyprininae</taxon>
        <taxon>Sinocyclocheilus</taxon>
    </lineage>
</organism>
<dbReference type="Ensembl" id="ENSSRHT00000064298.1">
    <property type="protein sequence ID" value="ENSSRHP00000062567.1"/>
    <property type="gene ID" value="ENSSRHG00000031190.1"/>
</dbReference>
<dbReference type="AlphaFoldDB" id="A0A673KA24"/>
<name>A0A673KA24_9TELE</name>
<protein>
    <submittedName>
        <fullName evidence="1">Uncharacterized protein</fullName>
    </submittedName>
</protein>
<accession>A0A673KA24</accession>